<proteinExistence type="predicted"/>
<comment type="caution">
    <text evidence="2">The sequence shown here is derived from an EMBL/GenBank/DDBJ whole genome shotgun (WGS) entry which is preliminary data.</text>
</comment>
<dbReference type="PATRIC" id="fig|301375.6.peg.1851"/>
<evidence type="ECO:0000313" key="3">
    <source>
        <dbReference type="EMBL" id="KUK97457.1"/>
    </source>
</evidence>
<dbReference type="Pfam" id="PF01863">
    <property type="entry name" value="YgjP-like"/>
    <property type="match status" value="1"/>
</dbReference>
<feature type="domain" description="YgjP-like metallopeptidase" evidence="1">
    <location>
        <begin position="77"/>
        <end position="142"/>
    </location>
</feature>
<dbReference type="Proteomes" id="UP000057043">
    <property type="component" value="Unassembled WGS sequence"/>
</dbReference>
<dbReference type="CDD" id="cd07344">
    <property type="entry name" value="M48_yhfN_like"/>
    <property type="match status" value="1"/>
</dbReference>
<dbReference type="Gene3D" id="3.30.2010.10">
    <property type="entry name" value="Metalloproteases ('zincins'), catalytic domain"/>
    <property type="match status" value="1"/>
</dbReference>
<evidence type="ECO:0000313" key="4">
    <source>
        <dbReference type="Proteomes" id="UP000053961"/>
    </source>
</evidence>
<dbReference type="InterPro" id="IPR002725">
    <property type="entry name" value="YgjP-like_metallopeptidase"/>
</dbReference>
<evidence type="ECO:0000313" key="2">
    <source>
        <dbReference type="EMBL" id="KUK45067.1"/>
    </source>
</evidence>
<dbReference type="InterPro" id="IPR053136">
    <property type="entry name" value="UTP_pyrophosphatase-like"/>
</dbReference>
<evidence type="ECO:0000313" key="5">
    <source>
        <dbReference type="Proteomes" id="UP000057043"/>
    </source>
</evidence>
<evidence type="ECO:0000259" key="1">
    <source>
        <dbReference type="Pfam" id="PF01863"/>
    </source>
</evidence>
<accession>A0A101FVA1</accession>
<protein>
    <recommendedName>
        <fullName evidence="1">YgjP-like metallopeptidase domain-containing protein</fullName>
    </recommendedName>
</protein>
<dbReference type="EMBL" id="LGFT01000008">
    <property type="protein sequence ID" value="KUK45067.1"/>
    <property type="molecule type" value="Genomic_DNA"/>
</dbReference>
<sequence length="173" mass="19773">MEVIVKRSARRKKTVQARMVDGNLVVMAPASISERELAEHVSSLKARMVQRMGGRDDAHLARRAEHLNRKYFDGALSWKAISYSDRQMKRFGSCTIDDGTIRISSRLRDAPQWVEDYVVVHELAHLIEPSHNRRFKELVGRYPLTERAIGFLFALDMIERRKGRAEGIGPGLS</sequence>
<reference evidence="4 5" key="2">
    <citation type="journal article" date="2015" name="MBio">
        <title>Genome-Resolved Metagenomic Analysis Reveals Roles for Candidate Phyla and Other Microbial Community Members in Biogeochemical Transformations in Oil Reservoirs.</title>
        <authorList>
            <person name="Hu P."/>
            <person name="Tom L."/>
            <person name="Singh A."/>
            <person name="Thomas B.C."/>
            <person name="Baker B.J."/>
            <person name="Piceno Y.M."/>
            <person name="Andersen G.L."/>
            <person name="Banfield J.F."/>
        </authorList>
    </citation>
    <scope>NUCLEOTIDE SEQUENCE [LARGE SCALE GENOMIC DNA]</scope>
    <source>
        <strain evidence="2">57_489</strain>
    </source>
</reference>
<gene>
    <name evidence="2" type="ORF">XD72_0471</name>
    <name evidence="3" type="ORF">XE07_0287</name>
</gene>
<dbReference type="PANTHER" id="PTHR30399">
    <property type="entry name" value="UNCHARACTERIZED PROTEIN YGJP"/>
    <property type="match status" value="1"/>
</dbReference>
<dbReference type="PANTHER" id="PTHR30399:SF1">
    <property type="entry name" value="UTP PYROPHOSPHATASE"/>
    <property type="match status" value="1"/>
</dbReference>
<name>A0A101FVA1_9EURY</name>
<dbReference type="Proteomes" id="UP000053961">
    <property type="component" value="Unassembled WGS sequence"/>
</dbReference>
<reference evidence="3" key="1">
    <citation type="journal article" date="2015" name="MBio">
        <title>Genome-resolved metagenomic analysis reveals roles for candidate phyla and other microbial community members in biogeochemical transformations in oil reservoirs.</title>
        <authorList>
            <person name="Hu P."/>
            <person name="Tom L."/>
            <person name="Singh A."/>
            <person name="Thomas B.C."/>
            <person name="Baker B.J."/>
            <person name="Piceno Y.M."/>
            <person name="Andersen G.L."/>
            <person name="Banfield J.F."/>
        </authorList>
    </citation>
    <scope>NUCLEOTIDE SEQUENCE [LARGE SCALE GENOMIC DNA]</scope>
    <source>
        <strain evidence="3">56_747</strain>
    </source>
</reference>
<organism evidence="2 5">
    <name type="scientific">Methanothrix harundinacea</name>
    <dbReference type="NCBI Taxonomy" id="301375"/>
    <lineage>
        <taxon>Archaea</taxon>
        <taxon>Methanobacteriati</taxon>
        <taxon>Methanobacteriota</taxon>
        <taxon>Stenosarchaea group</taxon>
        <taxon>Methanomicrobia</taxon>
        <taxon>Methanotrichales</taxon>
        <taxon>Methanotrichaceae</taxon>
        <taxon>Methanothrix</taxon>
    </lineage>
</organism>
<dbReference type="AlphaFoldDB" id="A0A101FVA1"/>
<dbReference type="EMBL" id="LGHB01000002">
    <property type="protein sequence ID" value="KUK97457.1"/>
    <property type="molecule type" value="Genomic_DNA"/>
</dbReference>